<accession>A0A0X8H143</accession>
<organism evidence="1 2">
    <name type="scientific">Erysipelothrix larvae</name>
    <dbReference type="NCBI Taxonomy" id="1514105"/>
    <lineage>
        <taxon>Bacteria</taxon>
        <taxon>Bacillati</taxon>
        <taxon>Bacillota</taxon>
        <taxon>Erysipelotrichia</taxon>
        <taxon>Erysipelotrichales</taxon>
        <taxon>Erysipelotrichaceae</taxon>
        <taxon>Erysipelothrix</taxon>
    </lineage>
</organism>
<dbReference type="EMBL" id="CP013213">
    <property type="protein sequence ID" value="AMC94116.1"/>
    <property type="molecule type" value="Genomic_DNA"/>
</dbReference>
<sequence>MQMTEGISASHPYAIKIMDGGMSPMNCDKNPRFKVHCDSFIKLFYMKNAILSIHMNKRKEDRHLFLFIVRVVHQY</sequence>
<protein>
    <submittedName>
        <fullName evidence="1">Uncharacterized protein</fullName>
    </submittedName>
</protein>
<evidence type="ECO:0000313" key="1">
    <source>
        <dbReference type="EMBL" id="AMC94116.1"/>
    </source>
</evidence>
<dbReference type="KEGG" id="erl:AOC36_08980"/>
<name>A0A0X8H143_9FIRM</name>
<proteinExistence type="predicted"/>
<gene>
    <name evidence="1" type="ORF">AOC36_08980</name>
</gene>
<evidence type="ECO:0000313" key="2">
    <source>
        <dbReference type="Proteomes" id="UP000063781"/>
    </source>
</evidence>
<dbReference type="AlphaFoldDB" id="A0A0X8H143"/>
<dbReference type="Proteomes" id="UP000063781">
    <property type="component" value="Chromosome"/>
</dbReference>
<reference evidence="1 2" key="1">
    <citation type="submission" date="2015-10" db="EMBL/GenBank/DDBJ databases">
        <title>Erysipelothrix larvae sp. LV19 isolated from the larval gut of the rhinoceros beetle, Trypoxylus dichotomus.</title>
        <authorList>
            <person name="Lim S."/>
            <person name="Kim B.-C."/>
        </authorList>
    </citation>
    <scope>NUCLEOTIDE SEQUENCE [LARGE SCALE GENOMIC DNA]</scope>
    <source>
        <strain evidence="1 2">LV19</strain>
    </source>
</reference>
<keyword evidence="2" id="KW-1185">Reference proteome</keyword>